<evidence type="ECO:0000313" key="2">
    <source>
        <dbReference type="EMBL" id="KHN28139.1"/>
    </source>
</evidence>
<dbReference type="AlphaFoldDB" id="A0A0B2R7K0"/>
<dbReference type="GO" id="GO:0004523">
    <property type="term" value="F:RNA-DNA hybrid ribonuclease activity"/>
    <property type="evidence" value="ECO:0007669"/>
    <property type="project" value="InterPro"/>
</dbReference>
<dbReference type="Gene3D" id="3.30.420.10">
    <property type="entry name" value="Ribonuclease H-like superfamily/Ribonuclease H"/>
    <property type="match status" value="1"/>
</dbReference>
<gene>
    <name evidence="2" type="ORF">glysoja_023957</name>
</gene>
<evidence type="ECO:0000259" key="1">
    <source>
        <dbReference type="Pfam" id="PF13456"/>
    </source>
</evidence>
<accession>A0A0B2R7K0</accession>
<feature type="domain" description="RNase H type-1" evidence="1">
    <location>
        <begin position="101"/>
        <end position="219"/>
    </location>
</feature>
<dbReference type="PANTHER" id="PTHR47074:SF61">
    <property type="entry name" value="RNASE H TYPE-1 DOMAIN-CONTAINING PROTEIN"/>
    <property type="match status" value="1"/>
</dbReference>
<name>A0A0B2R7K0_GLYSO</name>
<feature type="non-terminal residue" evidence="2">
    <location>
        <position position="1"/>
    </location>
</feature>
<protein>
    <recommendedName>
        <fullName evidence="1">RNase H type-1 domain-containing protein</fullName>
    </recommendedName>
</protein>
<proteinExistence type="predicted"/>
<dbReference type="EMBL" id="KN652937">
    <property type="protein sequence ID" value="KHN28139.1"/>
    <property type="molecule type" value="Genomic_DNA"/>
</dbReference>
<dbReference type="Proteomes" id="UP000053555">
    <property type="component" value="Unassembled WGS sequence"/>
</dbReference>
<dbReference type="CDD" id="cd06222">
    <property type="entry name" value="RNase_H_like"/>
    <property type="match status" value="1"/>
</dbReference>
<sequence>FASPLSLCINKDRFVDFLGWIRETIKKMDEGGKSLVYTFLWLIWYRKNQGVFQNHKLECHQVLVKMFQNMPKENIQDGEAGIQQTKNVFWKEPTYGRYKINFDTSVSKNGGTWIVFISRDKEGHVLASTTKLLDFVLEPREVEAYAFRWEICLAVELLFENVIFETDCLQQVKQSILKEKNGHALFHGIVYDCQRTIHRTSSLCFIKRQGNRIAHSLASLSFCYFDKCWIQEVPYKVDQIISSNVISA</sequence>
<dbReference type="GO" id="GO:0003676">
    <property type="term" value="F:nucleic acid binding"/>
    <property type="evidence" value="ECO:0007669"/>
    <property type="project" value="InterPro"/>
</dbReference>
<organism evidence="2">
    <name type="scientific">Glycine soja</name>
    <name type="common">Wild soybean</name>
    <dbReference type="NCBI Taxonomy" id="3848"/>
    <lineage>
        <taxon>Eukaryota</taxon>
        <taxon>Viridiplantae</taxon>
        <taxon>Streptophyta</taxon>
        <taxon>Embryophyta</taxon>
        <taxon>Tracheophyta</taxon>
        <taxon>Spermatophyta</taxon>
        <taxon>Magnoliopsida</taxon>
        <taxon>eudicotyledons</taxon>
        <taxon>Gunneridae</taxon>
        <taxon>Pentapetalae</taxon>
        <taxon>rosids</taxon>
        <taxon>fabids</taxon>
        <taxon>Fabales</taxon>
        <taxon>Fabaceae</taxon>
        <taxon>Papilionoideae</taxon>
        <taxon>50 kb inversion clade</taxon>
        <taxon>NPAAA clade</taxon>
        <taxon>indigoferoid/millettioid clade</taxon>
        <taxon>Phaseoleae</taxon>
        <taxon>Glycine</taxon>
        <taxon>Glycine subgen. Soja</taxon>
    </lineage>
</organism>
<dbReference type="InterPro" id="IPR036397">
    <property type="entry name" value="RNaseH_sf"/>
</dbReference>
<feature type="non-terminal residue" evidence="2">
    <location>
        <position position="248"/>
    </location>
</feature>
<dbReference type="InterPro" id="IPR044730">
    <property type="entry name" value="RNase_H-like_dom_plant"/>
</dbReference>
<dbReference type="InterPro" id="IPR052929">
    <property type="entry name" value="RNase_H-like_EbsB-rel"/>
</dbReference>
<dbReference type="Pfam" id="PF13456">
    <property type="entry name" value="RVT_3"/>
    <property type="match status" value="1"/>
</dbReference>
<reference evidence="2" key="1">
    <citation type="submission" date="2014-07" db="EMBL/GenBank/DDBJ databases">
        <title>Identification of a novel salt tolerance gene in wild soybean by whole-genome sequencing.</title>
        <authorList>
            <person name="Lam H.-M."/>
            <person name="Qi X."/>
            <person name="Li M.-W."/>
            <person name="Liu X."/>
            <person name="Xie M."/>
            <person name="Ni M."/>
            <person name="Xu X."/>
        </authorList>
    </citation>
    <scope>NUCLEOTIDE SEQUENCE [LARGE SCALE GENOMIC DNA]</scope>
    <source>
        <tissue evidence="2">Root</tissue>
    </source>
</reference>
<dbReference type="InterPro" id="IPR002156">
    <property type="entry name" value="RNaseH_domain"/>
</dbReference>
<dbReference type="PANTHER" id="PTHR47074">
    <property type="entry name" value="BNAC02G40300D PROTEIN"/>
    <property type="match status" value="1"/>
</dbReference>